<keyword evidence="3" id="KW-0862">Zinc</keyword>
<organism evidence="7 8">
    <name type="scientific">Thyridium curvatum</name>
    <dbReference type="NCBI Taxonomy" id="1093900"/>
    <lineage>
        <taxon>Eukaryota</taxon>
        <taxon>Fungi</taxon>
        <taxon>Dikarya</taxon>
        <taxon>Ascomycota</taxon>
        <taxon>Pezizomycotina</taxon>
        <taxon>Sordariomycetes</taxon>
        <taxon>Sordariomycetidae</taxon>
        <taxon>Thyridiales</taxon>
        <taxon>Thyridiaceae</taxon>
        <taxon>Thyridium</taxon>
    </lineage>
</organism>
<evidence type="ECO:0000256" key="5">
    <source>
        <dbReference type="SAM" id="MobiDB-lite"/>
    </source>
</evidence>
<dbReference type="SUPFAM" id="SSF144232">
    <property type="entry name" value="HIT/MYND zinc finger-like"/>
    <property type="match status" value="1"/>
</dbReference>
<dbReference type="OrthoDB" id="432970at2759"/>
<name>A0A507BFI3_9PEZI</name>
<dbReference type="InterPro" id="IPR027974">
    <property type="entry name" value="DUF4470"/>
</dbReference>
<evidence type="ECO:0000313" key="8">
    <source>
        <dbReference type="Proteomes" id="UP000319257"/>
    </source>
</evidence>
<dbReference type="InterPro" id="IPR024119">
    <property type="entry name" value="TF_DEAF-1"/>
</dbReference>
<feature type="domain" description="MYND-type" evidence="6">
    <location>
        <begin position="1190"/>
        <end position="1232"/>
    </location>
</feature>
<keyword evidence="2 4" id="KW-0863">Zinc-finger</keyword>
<dbReference type="PROSITE" id="PS50865">
    <property type="entry name" value="ZF_MYND_2"/>
    <property type="match status" value="1"/>
</dbReference>
<feature type="region of interest" description="Disordered" evidence="5">
    <location>
        <begin position="1154"/>
        <end position="1180"/>
    </location>
</feature>
<dbReference type="GO" id="GO:0008270">
    <property type="term" value="F:zinc ion binding"/>
    <property type="evidence" value="ECO:0007669"/>
    <property type="project" value="UniProtKB-KW"/>
</dbReference>
<dbReference type="STRING" id="1093900.A0A507BFI3"/>
<keyword evidence="1" id="KW-0479">Metal-binding</keyword>
<dbReference type="AlphaFoldDB" id="A0A507BFI3"/>
<dbReference type="PANTHER" id="PTHR10237:SF15">
    <property type="entry name" value="LD37257P"/>
    <property type="match status" value="1"/>
</dbReference>
<accession>A0A507BFI3</accession>
<evidence type="ECO:0000256" key="2">
    <source>
        <dbReference type="ARBA" id="ARBA00022771"/>
    </source>
</evidence>
<protein>
    <recommendedName>
        <fullName evidence="6">MYND-type domain-containing protein</fullName>
    </recommendedName>
</protein>
<comment type="caution">
    <text evidence="7">The sequence shown here is derived from an EMBL/GenBank/DDBJ whole genome shotgun (WGS) entry which is preliminary data.</text>
</comment>
<dbReference type="InterPro" id="IPR002893">
    <property type="entry name" value="Znf_MYND"/>
</dbReference>
<evidence type="ECO:0000313" key="7">
    <source>
        <dbReference type="EMBL" id="TPX18253.1"/>
    </source>
</evidence>
<dbReference type="Proteomes" id="UP000319257">
    <property type="component" value="Unassembled WGS sequence"/>
</dbReference>
<dbReference type="GeneID" id="41970209"/>
<dbReference type="PROSITE" id="PS01360">
    <property type="entry name" value="ZF_MYND_1"/>
    <property type="match status" value="1"/>
</dbReference>
<evidence type="ECO:0000259" key="6">
    <source>
        <dbReference type="PROSITE" id="PS50865"/>
    </source>
</evidence>
<dbReference type="Pfam" id="PF01753">
    <property type="entry name" value="zf-MYND"/>
    <property type="match status" value="1"/>
</dbReference>
<evidence type="ECO:0000256" key="4">
    <source>
        <dbReference type="PROSITE-ProRule" id="PRU00134"/>
    </source>
</evidence>
<proteinExistence type="predicted"/>
<evidence type="ECO:0000256" key="3">
    <source>
        <dbReference type="ARBA" id="ARBA00022833"/>
    </source>
</evidence>
<dbReference type="RefSeq" id="XP_030999964.1">
    <property type="nucleotide sequence ID" value="XM_031136987.1"/>
</dbReference>
<dbReference type="EMBL" id="SKBQ01000011">
    <property type="protein sequence ID" value="TPX18253.1"/>
    <property type="molecule type" value="Genomic_DNA"/>
</dbReference>
<keyword evidence="8" id="KW-1185">Reference proteome</keyword>
<dbReference type="Gene3D" id="6.10.140.2220">
    <property type="match status" value="1"/>
</dbReference>
<evidence type="ECO:0000256" key="1">
    <source>
        <dbReference type="ARBA" id="ARBA00022723"/>
    </source>
</evidence>
<dbReference type="GO" id="GO:0005634">
    <property type="term" value="C:nucleus"/>
    <property type="evidence" value="ECO:0007669"/>
    <property type="project" value="TreeGrafter"/>
</dbReference>
<gene>
    <name evidence="7" type="ORF">E0L32_002762</name>
</gene>
<sequence>MLTPTVANAVSFFYPIGNTPAVDLPRYLPQGVDADVLLLGCGDVRNILSSVYAETGLPPRKLDFTCCDVVEDLLARNAVFFSFLVDGAYGDLHQLWAIYYHLYLDDTAVSTFRNQIKKLLSAASSYGKWHNSTYGGAIRFCDEATFDDFRAILDKYSSEDEAAQRSGIESSLRVAQALFKEKFGGNPHNVTSMRSAAPLGLKAGQDLGQVYDHYWKTGLTGQPIAGVAHPNPLFASSVTQEISLHYGTDPVLGYQLATAFAPLAERSPLRPDSLDSSEQFKTFKAAKVQFDQWIKALRDRITKGDIVIRFVTADALALCNTLAHRKACPSEAESGWPRRQFDARKLDLHALLYGKDGKGGPTSFDAIDTSNLADHLGTLNILVAASPLLKELPWATLSTEFLLKRGSGDRKNIDELLCGDGRTLSMLLGLAPMEYWTNATAVSSVDEFFTSIIQNNLNEGADAQVHNRICWKLANQVLGLQHSRARLTISPSDLASVVLGTYKEMFASEDPTKMMGISREQLTQKLRSTAYPHFHRGSLAALLGRIRRHVNTDWTQFCETFVQMVFSESSIMMSSQHAQDFAAHLHMWGLHSESWLQEDIYRNRAALGSFNAWKEIPELVAVTFVVPRSAFNKLFGLQGQGMVSPTLQISFESATGDQPEWQNLYTDLHLNFGKVVCIGSPEEDSFAIKVEEDARKWSGDAPVVASFYMLSSAAQTGGPKARISLLLLHTAQNIMVYAKKFGQELKVFQTTLGDKSSVYFTKFLPGQTRYPFISTAVAAPTEDTPDKISNTTSLSVVNIDKSGRFTNVIGHVDIETEQGKTLLEEKVPITLRQTSPFDIDIVFGKDELVCPLRFITPVSQDGARTRIARKSSYVEVVAPFADPVTANILADYIFPTTLGPNGFPTTHGVPHINLDTQPILEVSETASLSWLTTLSSFMFSTREKQLREDAQKAAHGLAANPRLNLKESLFTLFMLASGLQGGQTGLFAINHPERGGIHALILVSALRIDAANASVVADAAVLPFTPDMLQDEALSGFLAYLRLLEICTLTVDDAELALWKRVLPALAERCRTWRHDPSSCEYGEEGASIPLGLEPGGAVLCSCGRGVFPDEFLAVPEWSSASRFATRVAISPVFAVEDLEEVMDKKSAAAAIMGRAGGSGSGASRTPQQGSGAGAGASGSAELPYSPDTCWTCRAKEAKGGGSLKKCMRCLKARYCSAECQKKDWRKHRMECEEA</sequence>
<dbReference type="Pfam" id="PF14737">
    <property type="entry name" value="DUF4470"/>
    <property type="match status" value="1"/>
</dbReference>
<dbReference type="PANTHER" id="PTHR10237">
    <property type="entry name" value="DEFORMED EPIDERMAL AUTOREGULATORY FACTOR 1 HOMOLOG SUPPRESSIN"/>
    <property type="match status" value="1"/>
</dbReference>
<dbReference type="GO" id="GO:0000981">
    <property type="term" value="F:DNA-binding transcription factor activity, RNA polymerase II-specific"/>
    <property type="evidence" value="ECO:0007669"/>
    <property type="project" value="TreeGrafter"/>
</dbReference>
<dbReference type="InParanoid" id="A0A507BFI3"/>
<reference evidence="7 8" key="1">
    <citation type="submission" date="2019-06" db="EMBL/GenBank/DDBJ databases">
        <title>Draft genome sequence of the filamentous fungus Phialemoniopsis curvata isolated from diesel fuel.</title>
        <authorList>
            <person name="Varaljay V.A."/>
            <person name="Lyon W.J."/>
            <person name="Crouch A.L."/>
            <person name="Drake C.E."/>
            <person name="Hollomon J.M."/>
            <person name="Nadeau L.J."/>
            <person name="Nunn H.S."/>
            <person name="Stevenson B.S."/>
            <person name="Bojanowski C.L."/>
            <person name="Crookes-Goodson W.J."/>
        </authorList>
    </citation>
    <scope>NUCLEOTIDE SEQUENCE [LARGE SCALE GENOMIC DNA]</scope>
    <source>
        <strain evidence="7 8">D216</strain>
    </source>
</reference>